<dbReference type="FunFam" id="3.10.20.810:FF:000001">
    <property type="entry name" value="Histidine biosynthesis bifunctional protein HisIE"/>
    <property type="match status" value="1"/>
</dbReference>
<dbReference type="SUPFAM" id="SSF141734">
    <property type="entry name" value="HisI-like"/>
    <property type="match status" value="1"/>
</dbReference>
<dbReference type="SUPFAM" id="SSF101386">
    <property type="entry name" value="all-alpha NTP pyrophosphatases"/>
    <property type="match status" value="1"/>
</dbReference>
<evidence type="ECO:0000256" key="10">
    <source>
        <dbReference type="ARBA" id="ARBA00022741"/>
    </source>
</evidence>
<evidence type="ECO:0000256" key="7">
    <source>
        <dbReference type="ARBA" id="ARBA00008299"/>
    </source>
</evidence>
<feature type="region of interest" description="Phosphoribosyl-AMP cyclohydrolase" evidence="15">
    <location>
        <begin position="1"/>
        <end position="166"/>
    </location>
</feature>
<evidence type="ECO:0000256" key="14">
    <source>
        <dbReference type="ARBA" id="ARBA00023268"/>
    </source>
</evidence>
<evidence type="ECO:0000256" key="1">
    <source>
        <dbReference type="ARBA" id="ARBA00000024"/>
    </source>
</evidence>
<feature type="region of interest" description="Phosphoribosyl-ATP pyrophosphohydrolase" evidence="15">
    <location>
        <begin position="167"/>
        <end position="260"/>
    </location>
</feature>
<evidence type="ECO:0000256" key="11">
    <source>
        <dbReference type="ARBA" id="ARBA00022801"/>
    </source>
</evidence>
<dbReference type="Proteomes" id="UP001139011">
    <property type="component" value="Unassembled WGS sequence"/>
</dbReference>
<evidence type="ECO:0000313" key="18">
    <source>
        <dbReference type="EMBL" id="MCK6258567.1"/>
    </source>
</evidence>
<evidence type="ECO:0000256" key="13">
    <source>
        <dbReference type="ARBA" id="ARBA00023102"/>
    </source>
</evidence>
<dbReference type="HAMAP" id="MF_01019">
    <property type="entry name" value="HisIE"/>
    <property type="match status" value="1"/>
</dbReference>
<dbReference type="PANTHER" id="PTHR42945:SF9">
    <property type="entry name" value="HISTIDINE BIOSYNTHESIS BIFUNCTIONAL PROTEIN HISIE"/>
    <property type="match status" value="1"/>
</dbReference>
<dbReference type="FunFam" id="1.10.287.1080:FF:000002">
    <property type="entry name" value="Histidine biosynthesis bifunctional protein HisIE"/>
    <property type="match status" value="1"/>
</dbReference>
<evidence type="ECO:0000259" key="17">
    <source>
        <dbReference type="Pfam" id="PF01502"/>
    </source>
</evidence>
<evidence type="ECO:0000256" key="4">
    <source>
        <dbReference type="ARBA" id="ARBA00005169"/>
    </source>
</evidence>
<comment type="similarity">
    <text evidence="7 15">In the N-terminal section; belongs to the PRA-CH family.</text>
</comment>
<dbReference type="HAMAP" id="MF_01020">
    <property type="entry name" value="HisE"/>
    <property type="match status" value="1"/>
</dbReference>
<dbReference type="InterPro" id="IPR023019">
    <property type="entry name" value="His_synth_HisIE"/>
</dbReference>
<dbReference type="InterPro" id="IPR021130">
    <property type="entry name" value="PRib-ATP_PPHydrolase-like"/>
</dbReference>
<evidence type="ECO:0000256" key="15">
    <source>
        <dbReference type="HAMAP-Rule" id="MF_01019"/>
    </source>
</evidence>
<feature type="domain" description="Phosphoribosyl-AMP cyclohydrolase" evidence="17">
    <location>
        <begin position="29"/>
        <end position="100"/>
    </location>
</feature>
<gene>
    <name evidence="15 18" type="primary">hisI</name>
    <name evidence="15" type="synonym">hisIE</name>
    <name evidence="18" type="ORF">LCY76_18495</name>
</gene>
<comment type="pathway">
    <text evidence="5 15">Amino-acid biosynthesis; L-histidine biosynthesis; L-histidine from 5-phospho-alpha-D-ribose 1-diphosphate: step 2/9.</text>
</comment>
<dbReference type="GO" id="GO:0000105">
    <property type="term" value="P:L-histidine biosynthetic process"/>
    <property type="evidence" value="ECO:0007669"/>
    <property type="project" value="UniProtKB-UniRule"/>
</dbReference>
<keyword evidence="14 15" id="KW-0511">Multifunctional enzyme</keyword>
<comment type="subcellular location">
    <subcellularLocation>
        <location evidence="3 15">Cytoplasm</location>
    </subcellularLocation>
</comment>
<dbReference type="EC" id="3.6.1.31" evidence="15"/>
<evidence type="ECO:0000256" key="2">
    <source>
        <dbReference type="ARBA" id="ARBA00001460"/>
    </source>
</evidence>
<dbReference type="EMBL" id="JAIWJX010000002">
    <property type="protein sequence ID" value="MCK6258567.1"/>
    <property type="molecule type" value="Genomic_DNA"/>
</dbReference>
<keyword evidence="19" id="KW-1185">Reference proteome</keyword>
<evidence type="ECO:0000256" key="5">
    <source>
        <dbReference type="ARBA" id="ARBA00005204"/>
    </source>
</evidence>
<dbReference type="Pfam" id="PF01503">
    <property type="entry name" value="PRA-PH"/>
    <property type="match status" value="1"/>
</dbReference>
<feature type="region of interest" description="Disordered" evidence="16">
    <location>
        <begin position="136"/>
        <end position="157"/>
    </location>
</feature>
<comment type="catalytic activity">
    <reaction evidence="1 15">
        <text>1-(5-phospho-beta-D-ribosyl)-5'-AMP + H2O = 1-(5-phospho-beta-D-ribosyl)-5-[(5-phospho-beta-D-ribosylamino)methylideneamino]imidazole-4-carboxamide</text>
        <dbReference type="Rhea" id="RHEA:20049"/>
        <dbReference type="ChEBI" id="CHEBI:15377"/>
        <dbReference type="ChEBI" id="CHEBI:58435"/>
        <dbReference type="ChEBI" id="CHEBI:59457"/>
        <dbReference type="EC" id="3.5.4.19"/>
    </reaction>
</comment>
<organism evidence="18 19">
    <name type="scientific">Fictibacillus marinisediminis</name>
    <dbReference type="NCBI Taxonomy" id="2878389"/>
    <lineage>
        <taxon>Bacteria</taxon>
        <taxon>Bacillati</taxon>
        <taxon>Bacillota</taxon>
        <taxon>Bacilli</taxon>
        <taxon>Bacillales</taxon>
        <taxon>Fictibacillaceae</taxon>
        <taxon>Fictibacillus</taxon>
    </lineage>
</organism>
<keyword evidence="10 15" id="KW-0547">Nucleotide-binding</keyword>
<accession>A0A9X2BGS3</accession>
<dbReference type="InterPro" id="IPR008179">
    <property type="entry name" value="HisE"/>
</dbReference>
<sequence>MNVSSVKFDEKGLVPAIVQDARTKTVLTLAYMNEESLKKTLEIGETVFYSRSRQELWHKGETSGNTQKVVDIRMDCDQDALVVFVDPKGPACHTGAESCFSGEASLRGSVDQELLRGSVTGTISSVPVTDVPATDVSVTDGSATEGKTSYGDVVPGKAGGSKSPEILNVLQGLIAERERQMPEGAYTTYLFDKGVDKILKKVGEEASEVIIAAKNRDKEELKWEAADLIYHLLVLLQEQKLPFAEVLGVLEERHTSKDRK</sequence>
<dbReference type="PANTHER" id="PTHR42945">
    <property type="entry name" value="HISTIDINE BIOSYNTHESIS BIFUNCTIONAL PROTEIN"/>
    <property type="match status" value="1"/>
</dbReference>
<comment type="caution">
    <text evidence="18">The sequence shown here is derived from an EMBL/GenBank/DDBJ whole genome shotgun (WGS) entry which is preliminary data.</text>
</comment>
<dbReference type="Gene3D" id="3.10.20.810">
    <property type="entry name" value="Phosphoribosyl-AMP cyclohydrolase"/>
    <property type="match status" value="1"/>
</dbReference>
<dbReference type="NCBIfam" id="TIGR03188">
    <property type="entry name" value="histidine_hisI"/>
    <property type="match status" value="1"/>
</dbReference>
<comment type="catalytic activity">
    <reaction evidence="2 15">
        <text>1-(5-phospho-beta-D-ribosyl)-ATP + H2O = 1-(5-phospho-beta-D-ribosyl)-5'-AMP + diphosphate + H(+)</text>
        <dbReference type="Rhea" id="RHEA:22828"/>
        <dbReference type="ChEBI" id="CHEBI:15377"/>
        <dbReference type="ChEBI" id="CHEBI:15378"/>
        <dbReference type="ChEBI" id="CHEBI:33019"/>
        <dbReference type="ChEBI" id="CHEBI:59457"/>
        <dbReference type="ChEBI" id="CHEBI:73183"/>
        <dbReference type="EC" id="3.6.1.31"/>
    </reaction>
</comment>
<dbReference type="GO" id="GO:0005737">
    <property type="term" value="C:cytoplasm"/>
    <property type="evidence" value="ECO:0007669"/>
    <property type="project" value="UniProtKB-SubCell"/>
</dbReference>
<dbReference type="InterPro" id="IPR038019">
    <property type="entry name" value="PRib_AMP_CycHydrolase_sf"/>
</dbReference>
<evidence type="ECO:0000256" key="12">
    <source>
        <dbReference type="ARBA" id="ARBA00022840"/>
    </source>
</evidence>
<name>A0A9X2BGS3_9BACL</name>
<evidence type="ECO:0000256" key="3">
    <source>
        <dbReference type="ARBA" id="ARBA00004496"/>
    </source>
</evidence>
<dbReference type="AlphaFoldDB" id="A0A9X2BGS3"/>
<evidence type="ECO:0000256" key="6">
    <source>
        <dbReference type="ARBA" id="ARBA00007731"/>
    </source>
</evidence>
<evidence type="ECO:0000256" key="9">
    <source>
        <dbReference type="ARBA" id="ARBA00022605"/>
    </source>
</evidence>
<dbReference type="GO" id="GO:0004635">
    <property type="term" value="F:phosphoribosyl-AMP cyclohydrolase activity"/>
    <property type="evidence" value="ECO:0007669"/>
    <property type="project" value="UniProtKB-UniRule"/>
</dbReference>
<evidence type="ECO:0000256" key="16">
    <source>
        <dbReference type="SAM" id="MobiDB-lite"/>
    </source>
</evidence>
<evidence type="ECO:0000313" key="19">
    <source>
        <dbReference type="Proteomes" id="UP001139011"/>
    </source>
</evidence>
<keyword evidence="8 15" id="KW-0963">Cytoplasm</keyword>
<dbReference type="CDD" id="cd11534">
    <property type="entry name" value="NTP-PPase_HisIE_like"/>
    <property type="match status" value="1"/>
</dbReference>
<dbReference type="GO" id="GO:0004636">
    <property type="term" value="F:phosphoribosyl-ATP diphosphatase activity"/>
    <property type="evidence" value="ECO:0007669"/>
    <property type="project" value="UniProtKB-UniRule"/>
</dbReference>
<feature type="compositionally biased region" description="Polar residues" evidence="16">
    <location>
        <begin position="136"/>
        <end position="147"/>
    </location>
</feature>
<keyword evidence="13 15" id="KW-0368">Histidine biosynthesis</keyword>
<proteinExistence type="inferred from homology"/>
<keyword evidence="9 15" id="KW-0028">Amino-acid biosynthesis</keyword>
<dbReference type="InterPro" id="IPR002496">
    <property type="entry name" value="PRib_AMP_CycHydrolase_dom"/>
</dbReference>
<dbReference type="GO" id="GO:0005524">
    <property type="term" value="F:ATP binding"/>
    <property type="evidence" value="ECO:0007669"/>
    <property type="project" value="UniProtKB-KW"/>
</dbReference>
<reference evidence="18" key="1">
    <citation type="submission" date="2021-09" db="EMBL/GenBank/DDBJ databases">
        <title>Genome analysis of Fictibacillus sp. KIGAM418 isolated from marine sediment.</title>
        <authorList>
            <person name="Seo M.-J."/>
            <person name="Cho E.-S."/>
            <person name="Hwang C.Y."/>
        </authorList>
    </citation>
    <scope>NUCLEOTIDE SEQUENCE</scope>
    <source>
        <strain evidence="18">KIGAM418</strain>
    </source>
</reference>
<comment type="similarity">
    <text evidence="6 15">In the C-terminal section; belongs to the PRA-PH family.</text>
</comment>
<keyword evidence="11 15" id="KW-0378">Hydrolase</keyword>
<protein>
    <recommendedName>
        <fullName evidence="15">Histidine biosynthesis bifunctional protein HisIE</fullName>
    </recommendedName>
    <domain>
        <recommendedName>
            <fullName evidence="15">Phosphoribosyl-AMP cyclohydrolase</fullName>
            <shortName evidence="15">PRA-CH</shortName>
            <ecNumber evidence="15">3.5.4.19</ecNumber>
        </recommendedName>
    </domain>
    <domain>
        <recommendedName>
            <fullName evidence="15">Phosphoribosyl-ATP pyrophosphatase</fullName>
            <shortName evidence="15">PRA-PH</shortName>
            <ecNumber evidence="15">3.6.1.31</ecNumber>
        </recommendedName>
    </domain>
</protein>
<dbReference type="InterPro" id="IPR026660">
    <property type="entry name" value="PRA-CH"/>
</dbReference>
<comment type="pathway">
    <text evidence="4 15">Amino-acid biosynthesis; L-histidine biosynthesis; L-histidine from 5-phospho-alpha-D-ribose 1-diphosphate: step 3/9.</text>
</comment>
<dbReference type="Pfam" id="PF01502">
    <property type="entry name" value="PRA-CH"/>
    <property type="match status" value="1"/>
</dbReference>
<evidence type="ECO:0000256" key="8">
    <source>
        <dbReference type="ARBA" id="ARBA00022490"/>
    </source>
</evidence>
<dbReference type="NCBIfam" id="NF000768">
    <property type="entry name" value="PRK00051.1"/>
    <property type="match status" value="1"/>
</dbReference>
<dbReference type="Gene3D" id="1.10.287.1080">
    <property type="entry name" value="MazG-like"/>
    <property type="match status" value="1"/>
</dbReference>
<dbReference type="HAMAP" id="MF_01021">
    <property type="entry name" value="HisI"/>
    <property type="match status" value="1"/>
</dbReference>
<keyword evidence="12 15" id="KW-0067">ATP-binding</keyword>
<dbReference type="EC" id="3.5.4.19" evidence="15"/>
<dbReference type="RefSeq" id="WP_248253836.1">
    <property type="nucleotide sequence ID" value="NZ_JAIWJX010000002.1"/>
</dbReference>